<protein>
    <submittedName>
        <fullName evidence="1">Uncharacterized protein</fullName>
    </submittedName>
</protein>
<dbReference type="SUPFAM" id="SSF160246">
    <property type="entry name" value="EspE N-terminal domain-like"/>
    <property type="match status" value="1"/>
</dbReference>
<dbReference type="EMBL" id="FO203512">
    <property type="protein sequence ID" value="CCK78058.1"/>
    <property type="molecule type" value="Genomic_DNA"/>
</dbReference>
<dbReference type="InterPro" id="IPR037257">
    <property type="entry name" value="T2SS_E_N_sf"/>
</dbReference>
<evidence type="ECO:0000313" key="2">
    <source>
        <dbReference type="Proteomes" id="UP000032749"/>
    </source>
</evidence>
<proteinExistence type="predicted"/>
<name>R4YUQ3_OLEAN</name>
<dbReference type="HOGENOM" id="CLU_1625394_0_0_6"/>
<dbReference type="AlphaFoldDB" id="R4YUQ3"/>
<reference evidence="1 2" key="1">
    <citation type="journal article" date="2013" name="Nat. Commun.">
        <title>Genome sequence and functional genomic analysis of the oil-degrading bacterium Oleispira antarctica.</title>
        <authorList>
            <person name="Kube M."/>
            <person name="Chernikova T.N."/>
            <person name="Al-Ramahi Y."/>
            <person name="Beloqui A."/>
            <person name="Lopez-Cortez N."/>
            <person name="Guazzaroni M.E."/>
            <person name="Heipieper H.J."/>
            <person name="Klages S."/>
            <person name="Kotsyurbenko O.R."/>
            <person name="Langer I."/>
            <person name="Nechitaylo T.Y."/>
            <person name="Lunsdorf H."/>
            <person name="Fernandez M."/>
            <person name="Juarez S."/>
            <person name="Ciordia S."/>
            <person name="Singer A."/>
            <person name="Kagan O."/>
            <person name="Egorova O."/>
            <person name="Petit P.A."/>
            <person name="Stogios P."/>
            <person name="Kim Y."/>
            <person name="Tchigvintsev A."/>
            <person name="Flick R."/>
            <person name="Denaro R."/>
            <person name="Genovese M."/>
            <person name="Albar J.P."/>
            <person name="Reva O.N."/>
            <person name="Martinez-Gomariz M."/>
            <person name="Tran H."/>
            <person name="Ferrer M."/>
            <person name="Savchenko A."/>
            <person name="Yakunin A.F."/>
            <person name="Yakimov M.M."/>
            <person name="Golyshina O.V."/>
            <person name="Reinhardt R."/>
            <person name="Golyshin P.N."/>
        </authorList>
    </citation>
    <scope>NUCLEOTIDE SEQUENCE [LARGE SCALE GENOMIC DNA]</scope>
</reference>
<accession>R4YUQ3</accession>
<evidence type="ECO:0000313" key="1">
    <source>
        <dbReference type="EMBL" id="CCK78058.1"/>
    </source>
</evidence>
<organism evidence="1 2">
    <name type="scientific">Oleispira antarctica RB-8</name>
    <dbReference type="NCBI Taxonomy" id="698738"/>
    <lineage>
        <taxon>Bacteria</taxon>
        <taxon>Pseudomonadati</taxon>
        <taxon>Pseudomonadota</taxon>
        <taxon>Gammaproteobacteria</taxon>
        <taxon>Oceanospirillales</taxon>
        <taxon>Oceanospirillaceae</taxon>
        <taxon>Oleispira</taxon>
    </lineage>
</organism>
<gene>
    <name evidence="1" type="ORF">OLEAN_C38820</name>
</gene>
<dbReference type="Proteomes" id="UP000032749">
    <property type="component" value="Chromosome"/>
</dbReference>
<dbReference type="OrthoDB" id="118270at2"/>
<sequence length="163" mass="18479">MSDIPLRLGQILLAKHTITERQLELALQYQALHNKPVGHCLMALGFIEQKDLNRALRRQSWLKPCAACLTCLCAPFTFAPCFADENSDDDLHPQWTEQHDPYSHWSNNVHLSENQLATVDVLKVAAGAAWGIYQGEPRSGEWQYAISKQTSNDGYSITMQMFF</sequence>
<dbReference type="KEGG" id="oai:OLEAN_C38820"/>
<keyword evidence="2" id="KW-1185">Reference proteome</keyword>